<dbReference type="PANTHER" id="PTHR48090:SF3">
    <property type="entry name" value="UNDECAPRENYL-PHOSPHATE 4-DEOXY-4-FORMAMIDO-L-ARABINOSE TRANSFERASE"/>
    <property type="match status" value="1"/>
</dbReference>
<keyword evidence="5" id="KW-0448">Lipopolysaccharide biosynthesis</keyword>
<dbReference type="RefSeq" id="WP_349145056.1">
    <property type="nucleotide sequence ID" value="NZ_JBBMFC010000033.1"/>
</dbReference>
<dbReference type="GO" id="GO:0016757">
    <property type="term" value="F:glycosyltransferase activity"/>
    <property type="evidence" value="ECO:0007669"/>
    <property type="project" value="UniProtKB-KW"/>
</dbReference>
<dbReference type="Proteomes" id="UP001470288">
    <property type="component" value="Unassembled WGS sequence"/>
</dbReference>
<accession>A0ABV1I4S0</accession>
<keyword evidence="7 8" id="KW-0472">Membrane</keyword>
<keyword evidence="11" id="KW-1185">Reference proteome</keyword>
<evidence type="ECO:0000256" key="5">
    <source>
        <dbReference type="ARBA" id="ARBA00022985"/>
    </source>
</evidence>
<evidence type="ECO:0000256" key="8">
    <source>
        <dbReference type="SAM" id="Phobius"/>
    </source>
</evidence>
<protein>
    <submittedName>
        <fullName evidence="10">Glycosyltransferase family 2 protein</fullName>
        <ecNumber evidence="10">2.4.-.-</ecNumber>
    </submittedName>
</protein>
<evidence type="ECO:0000259" key="9">
    <source>
        <dbReference type="Pfam" id="PF00535"/>
    </source>
</evidence>
<feature type="transmembrane region" description="Helical" evidence="8">
    <location>
        <begin position="230"/>
        <end position="251"/>
    </location>
</feature>
<comment type="caution">
    <text evidence="10">The sequence shown here is derived from an EMBL/GenBank/DDBJ whole genome shotgun (WGS) entry which is preliminary data.</text>
</comment>
<dbReference type="InterPro" id="IPR001173">
    <property type="entry name" value="Glyco_trans_2-like"/>
</dbReference>
<dbReference type="Pfam" id="PF00535">
    <property type="entry name" value="Glycos_transf_2"/>
    <property type="match status" value="1"/>
</dbReference>
<evidence type="ECO:0000313" key="10">
    <source>
        <dbReference type="EMBL" id="MEQ2579913.1"/>
    </source>
</evidence>
<dbReference type="InterPro" id="IPR029044">
    <property type="entry name" value="Nucleotide-diphossugar_trans"/>
</dbReference>
<keyword evidence="2 10" id="KW-0328">Glycosyltransferase</keyword>
<reference evidence="10 11" key="1">
    <citation type="submission" date="2024-03" db="EMBL/GenBank/DDBJ databases">
        <title>Human intestinal bacterial collection.</title>
        <authorList>
            <person name="Pauvert C."/>
            <person name="Hitch T.C.A."/>
            <person name="Clavel T."/>
        </authorList>
    </citation>
    <scope>NUCLEOTIDE SEQUENCE [LARGE SCALE GENOMIC DNA]</scope>
    <source>
        <strain evidence="10 11">CLA-AA-H78B</strain>
    </source>
</reference>
<name>A0ABV1I4S0_9FIRM</name>
<dbReference type="Gene3D" id="3.90.550.10">
    <property type="entry name" value="Spore Coat Polysaccharide Biosynthesis Protein SpsA, Chain A"/>
    <property type="match status" value="1"/>
</dbReference>
<keyword evidence="4 8" id="KW-0812">Transmembrane</keyword>
<keyword evidence="6 8" id="KW-1133">Transmembrane helix</keyword>
<evidence type="ECO:0000256" key="4">
    <source>
        <dbReference type="ARBA" id="ARBA00022692"/>
    </source>
</evidence>
<evidence type="ECO:0000256" key="7">
    <source>
        <dbReference type="ARBA" id="ARBA00023136"/>
    </source>
</evidence>
<dbReference type="InterPro" id="IPR050256">
    <property type="entry name" value="Glycosyltransferase_2"/>
</dbReference>
<organism evidence="10 11">
    <name type="scientific">Hominiventricola aquisgranensis</name>
    <dbReference type="NCBI Taxonomy" id="3133164"/>
    <lineage>
        <taxon>Bacteria</taxon>
        <taxon>Bacillati</taxon>
        <taxon>Bacillota</taxon>
        <taxon>Clostridia</taxon>
        <taxon>Lachnospirales</taxon>
        <taxon>Lachnospiraceae</taxon>
        <taxon>Hominiventricola</taxon>
    </lineage>
</organism>
<evidence type="ECO:0000256" key="1">
    <source>
        <dbReference type="ARBA" id="ARBA00022475"/>
    </source>
</evidence>
<dbReference type="EC" id="2.4.-.-" evidence="10"/>
<proteinExistence type="predicted"/>
<dbReference type="SUPFAM" id="SSF53448">
    <property type="entry name" value="Nucleotide-diphospho-sugar transferases"/>
    <property type="match status" value="1"/>
</dbReference>
<evidence type="ECO:0000256" key="6">
    <source>
        <dbReference type="ARBA" id="ARBA00022989"/>
    </source>
</evidence>
<keyword evidence="1" id="KW-1003">Cell membrane</keyword>
<feature type="domain" description="Glycosyltransferase 2-like" evidence="9">
    <location>
        <begin position="4"/>
        <end position="133"/>
    </location>
</feature>
<dbReference type="EMBL" id="JBBMFC010000033">
    <property type="protein sequence ID" value="MEQ2579913.1"/>
    <property type="molecule type" value="Genomic_DNA"/>
</dbReference>
<feature type="transmembrane region" description="Helical" evidence="8">
    <location>
        <begin position="263"/>
        <end position="285"/>
    </location>
</feature>
<evidence type="ECO:0000256" key="3">
    <source>
        <dbReference type="ARBA" id="ARBA00022679"/>
    </source>
</evidence>
<evidence type="ECO:0000313" key="11">
    <source>
        <dbReference type="Proteomes" id="UP001470288"/>
    </source>
</evidence>
<gene>
    <name evidence="10" type="ORF">WMO62_13955</name>
</gene>
<sequence>MKLSFVIPCYRSEKTIIPVLEEIQDKMKERSEYDYEVITVNDYSPDHVLDVLTAYADTHSFLKVVDLTRNFGQHAAMMAGLSYTSGDWIVFLDDDGQCPMDHLWELLAPLHEGYDVSLAKYKFEERKESFFRVLGSRLNDAMVCSLLDKPKDLTVSNFIAMRSFIADEILRYKNPYPYIDGLILRSTRKIASVPMADRERLSGHSTYTLGKLISLFSNGFTAFSIKPLRIATFTGAFCSVIGFILGLVIIVEKILHPAGILPGYSSLMAVNLFIGGMIMIMLGICGEYIGRIYISLNSSPQYVIRDTYHLDRHPLRGSETAYLDKE</sequence>
<evidence type="ECO:0000256" key="2">
    <source>
        <dbReference type="ARBA" id="ARBA00022676"/>
    </source>
</evidence>
<dbReference type="PANTHER" id="PTHR48090">
    <property type="entry name" value="UNDECAPRENYL-PHOSPHATE 4-DEOXY-4-FORMAMIDO-L-ARABINOSE TRANSFERASE-RELATED"/>
    <property type="match status" value="1"/>
</dbReference>
<dbReference type="CDD" id="cd04187">
    <property type="entry name" value="DPM1_like_bac"/>
    <property type="match status" value="1"/>
</dbReference>
<keyword evidence="3 10" id="KW-0808">Transferase</keyword>